<protein>
    <submittedName>
        <fullName evidence="1">Uncharacterized protein</fullName>
    </submittedName>
</protein>
<dbReference type="EMBL" id="BHVY01000002">
    <property type="protein sequence ID" value="GIJ84600.1"/>
    <property type="molecule type" value="Genomic_DNA"/>
</dbReference>
<evidence type="ECO:0000313" key="2">
    <source>
        <dbReference type="Proteomes" id="UP001043456"/>
    </source>
</evidence>
<dbReference type="Proteomes" id="UP001043456">
    <property type="component" value="Unassembled WGS sequence"/>
</dbReference>
<name>A0A9P3B8D6_9EURO</name>
<dbReference type="RefSeq" id="XP_043155347.1">
    <property type="nucleotide sequence ID" value="XM_043299412.1"/>
</dbReference>
<reference evidence="1 2" key="1">
    <citation type="submission" date="2018-10" db="EMBL/GenBank/DDBJ databases">
        <title>Pan-genome distribution and transcriptional activeness of fungal secondary metabolism genes in Aspergillus section Fumigati.</title>
        <authorList>
            <person name="Takahashi H."/>
            <person name="Umemura M."/>
            <person name="Ninomiya A."/>
            <person name="Kusuya Y."/>
            <person name="Urayama S."/>
            <person name="Shimizu M."/>
            <person name="Watanabe A."/>
            <person name="Kamei K."/>
            <person name="Yaguchi T."/>
            <person name="Hagiwara D."/>
        </authorList>
    </citation>
    <scope>NUCLEOTIDE SEQUENCE [LARGE SCALE GENOMIC DNA]</scope>
    <source>
        <strain evidence="1 2">IFM 55266</strain>
    </source>
</reference>
<evidence type="ECO:0000313" key="1">
    <source>
        <dbReference type="EMBL" id="GIJ84600.1"/>
    </source>
</evidence>
<organism evidence="1 2">
    <name type="scientific">Aspergillus pseudoviridinutans</name>
    <dbReference type="NCBI Taxonomy" id="1517512"/>
    <lineage>
        <taxon>Eukaryota</taxon>
        <taxon>Fungi</taxon>
        <taxon>Dikarya</taxon>
        <taxon>Ascomycota</taxon>
        <taxon>Pezizomycotina</taxon>
        <taxon>Eurotiomycetes</taxon>
        <taxon>Eurotiomycetidae</taxon>
        <taxon>Eurotiales</taxon>
        <taxon>Aspergillaceae</taxon>
        <taxon>Aspergillus</taxon>
        <taxon>Aspergillus subgen. Fumigati</taxon>
    </lineage>
</organism>
<accession>A0A9P3B8D6</accession>
<dbReference type="AlphaFoldDB" id="A0A9P3B8D6"/>
<sequence>MIEEIREILDAASTVPTLGVLDYGFAGALLDHVKASPEVDILSVIGRADDKLGVSSMAALRLLMKHRVQTEVVEPNLGQTFLL</sequence>
<comment type="caution">
    <text evidence="1">The sequence shown here is derived from an EMBL/GenBank/DDBJ whole genome shotgun (WGS) entry which is preliminary data.</text>
</comment>
<gene>
    <name evidence="1" type="ORF">Asppvi_003448</name>
</gene>
<dbReference type="GeneID" id="67002060"/>
<proteinExistence type="predicted"/>
<keyword evidence="2" id="KW-1185">Reference proteome</keyword>